<gene>
    <name evidence="4" type="ORF">ETSY2_50345</name>
</gene>
<keyword evidence="2" id="KW-0677">Repeat</keyword>
<feature type="non-terminal residue" evidence="4">
    <location>
        <position position="1"/>
    </location>
</feature>
<evidence type="ECO:0000256" key="2">
    <source>
        <dbReference type="ARBA" id="ARBA00022737"/>
    </source>
</evidence>
<dbReference type="Gene3D" id="2.130.10.10">
    <property type="entry name" value="YVTN repeat-like/Quinoprotein amine dehydrogenase"/>
    <property type="match status" value="3"/>
</dbReference>
<dbReference type="InterPro" id="IPR050505">
    <property type="entry name" value="WDR55/POC1"/>
</dbReference>
<organism evidence="4 5">
    <name type="scientific">Candidatus Entotheonella gemina</name>
    <dbReference type="NCBI Taxonomy" id="1429439"/>
    <lineage>
        <taxon>Bacteria</taxon>
        <taxon>Pseudomonadati</taxon>
        <taxon>Nitrospinota/Tectimicrobiota group</taxon>
        <taxon>Candidatus Tectimicrobiota</taxon>
        <taxon>Candidatus Entotheonellia</taxon>
        <taxon>Candidatus Entotheonellales</taxon>
        <taxon>Candidatus Entotheonellaceae</taxon>
        <taxon>Candidatus Entotheonella</taxon>
    </lineage>
</organism>
<dbReference type="Proteomes" id="UP000019140">
    <property type="component" value="Unassembled WGS sequence"/>
</dbReference>
<feature type="repeat" description="WD" evidence="3">
    <location>
        <begin position="61"/>
        <end position="82"/>
    </location>
</feature>
<dbReference type="PRINTS" id="PR00320">
    <property type="entry name" value="GPROTEINBRPT"/>
</dbReference>
<dbReference type="Pfam" id="PF00400">
    <property type="entry name" value="WD40"/>
    <property type="match status" value="1"/>
</dbReference>
<feature type="repeat" description="WD" evidence="3">
    <location>
        <begin position="15"/>
        <end position="49"/>
    </location>
</feature>
<evidence type="ECO:0000313" key="4">
    <source>
        <dbReference type="EMBL" id="ETW94085.1"/>
    </source>
</evidence>
<dbReference type="InterPro" id="IPR001680">
    <property type="entry name" value="WD40_rpt"/>
</dbReference>
<dbReference type="PANTHER" id="PTHR44019:SF8">
    <property type="entry name" value="POC1 CENTRIOLAR PROTEIN HOMOLOG"/>
    <property type="match status" value="1"/>
</dbReference>
<evidence type="ECO:0000313" key="5">
    <source>
        <dbReference type="Proteomes" id="UP000019140"/>
    </source>
</evidence>
<evidence type="ECO:0000256" key="1">
    <source>
        <dbReference type="ARBA" id="ARBA00022574"/>
    </source>
</evidence>
<sequence>ERAQLLPPLRLNGAVHGAELSSDNAQILSWSVDGMARLWDLSTGEPRKMPWFDDLAILGGAFDPDGARVLTWGKDGTIRLWDRATEGALGAPLKHEKLVLGARFDADGRRVLTWGEDRAALWDIEDIIKTGATRRPLILDHGDNVRVLGAVFSPQQDRILTWSTAVKERERASGNARLWDSRTGEAFPFRFPHQVTNRTPVFSPDSQQILTWMTDRSVRLWDRATGTALSPSLLHRANIIGAEVIRKGRQILTWGADGSVRLWDRGGLRVVFPTEDRIQGVSLSPDGDEVLTWNRKGAQLWNNANGKQLSLRAKFPPRLQGAVLSANGRWVFAWSRDRVGRLWDRLASTPGSLSEHPGIKGAVFRSDSQELLSWDDQGGVQVWNLPSGKSRRLMAIDKGQVLGARYSPDKKRILTWSDHGTVQVWNRTTGQALTLHLSSEGTVKGAMFCPKRRRILTWHSKQSDEGEWKSAARVWDGVNGEPMTKPLRQEGKVKDVV</sequence>
<dbReference type="SUPFAM" id="SSF82171">
    <property type="entry name" value="DPP6 N-terminal domain-like"/>
    <property type="match status" value="1"/>
</dbReference>
<dbReference type="HOGENOM" id="CLU_000288_57_32_7"/>
<evidence type="ECO:0000256" key="3">
    <source>
        <dbReference type="PROSITE-ProRule" id="PRU00221"/>
    </source>
</evidence>
<feature type="repeat" description="WD" evidence="3">
    <location>
        <begin position="394"/>
        <end position="435"/>
    </location>
</feature>
<dbReference type="InterPro" id="IPR015943">
    <property type="entry name" value="WD40/YVTN_repeat-like_dom_sf"/>
</dbReference>
<keyword evidence="1 3" id="KW-0853">WD repeat</keyword>
<dbReference type="PANTHER" id="PTHR44019">
    <property type="entry name" value="WD REPEAT-CONTAINING PROTEIN 55"/>
    <property type="match status" value="1"/>
</dbReference>
<comment type="caution">
    <text evidence="4">The sequence shown here is derived from an EMBL/GenBank/DDBJ whole genome shotgun (WGS) entry which is preliminary data.</text>
</comment>
<reference evidence="4 5" key="1">
    <citation type="journal article" date="2014" name="Nature">
        <title>An environmental bacterial taxon with a large and distinct metabolic repertoire.</title>
        <authorList>
            <person name="Wilson M.C."/>
            <person name="Mori T."/>
            <person name="Ruckert C."/>
            <person name="Uria A.R."/>
            <person name="Helf M.J."/>
            <person name="Takada K."/>
            <person name="Gernert C."/>
            <person name="Steffens U.A."/>
            <person name="Heycke N."/>
            <person name="Schmitt S."/>
            <person name="Rinke C."/>
            <person name="Helfrich E.J."/>
            <person name="Brachmann A.O."/>
            <person name="Gurgui C."/>
            <person name="Wakimoto T."/>
            <person name="Kracht M."/>
            <person name="Crusemann M."/>
            <person name="Hentschel U."/>
            <person name="Abe I."/>
            <person name="Matsunaga S."/>
            <person name="Kalinowski J."/>
            <person name="Takeyama H."/>
            <person name="Piel J."/>
        </authorList>
    </citation>
    <scope>NUCLEOTIDE SEQUENCE [LARGE SCALE GENOMIC DNA]</scope>
    <source>
        <strain evidence="5">TSY2</strain>
    </source>
</reference>
<proteinExistence type="predicted"/>
<name>W4L8Q5_9BACT</name>
<dbReference type="EMBL" id="AZHX01002527">
    <property type="protein sequence ID" value="ETW94085.1"/>
    <property type="molecule type" value="Genomic_DNA"/>
</dbReference>
<feature type="repeat" description="WD" evidence="3">
    <location>
        <begin position="232"/>
        <end position="264"/>
    </location>
</feature>
<protein>
    <submittedName>
        <fullName evidence="4">Uncharacterized protein</fullName>
    </submittedName>
</protein>
<dbReference type="AlphaFoldDB" id="W4L8Q5"/>
<keyword evidence="5" id="KW-1185">Reference proteome</keyword>
<feature type="non-terminal residue" evidence="4">
    <location>
        <position position="497"/>
    </location>
</feature>
<feature type="repeat" description="WD" evidence="3">
    <location>
        <begin position="202"/>
        <end position="231"/>
    </location>
</feature>
<accession>W4L8Q5</accession>
<dbReference type="PROSITE" id="PS50082">
    <property type="entry name" value="WD_REPEATS_2"/>
    <property type="match status" value="5"/>
</dbReference>
<dbReference type="InterPro" id="IPR020472">
    <property type="entry name" value="WD40_PAC1"/>
</dbReference>
<dbReference type="SMART" id="SM00320">
    <property type="entry name" value="WD40"/>
    <property type="match status" value="10"/>
</dbReference>
<dbReference type="SUPFAM" id="SSF50993">
    <property type="entry name" value="Peptidase/esterase 'gauge' domain"/>
    <property type="match status" value="1"/>
</dbReference>